<comment type="caution">
    <text evidence="1">The sequence shown here is derived from an EMBL/GenBank/DDBJ whole genome shotgun (WGS) entry which is preliminary data.</text>
</comment>
<name>A0A7D9JA29_PARCT</name>
<dbReference type="InterPro" id="IPR035914">
    <property type="entry name" value="Sperma_CUB_dom_sf"/>
</dbReference>
<protein>
    <submittedName>
        <fullName evidence="1">Uncharacterized protein</fullName>
    </submittedName>
</protein>
<evidence type="ECO:0000313" key="2">
    <source>
        <dbReference type="Proteomes" id="UP001152795"/>
    </source>
</evidence>
<proteinExistence type="predicted"/>
<organism evidence="1 2">
    <name type="scientific">Paramuricea clavata</name>
    <name type="common">Red gorgonian</name>
    <name type="synonym">Violescent sea-whip</name>
    <dbReference type="NCBI Taxonomy" id="317549"/>
    <lineage>
        <taxon>Eukaryota</taxon>
        <taxon>Metazoa</taxon>
        <taxon>Cnidaria</taxon>
        <taxon>Anthozoa</taxon>
        <taxon>Octocorallia</taxon>
        <taxon>Malacalcyonacea</taxon>
        <taxon>Plexauridae</taxon>
        <taxon>Paramuricea</taxon>
    </lineage>
</organism>
<reference evidence="1" key="1">
    <citation type="submission" date="2020-04" db="EMBL/GenBank/DDBJ databases">
        <authorList>
            <person name="Alioto T."/>
            <person name="Alioto T."/>
            <person name="Gomez Garrido J."/>
        </authorList>
    </citation>
    <scope>NUCLEOTIDE SEQUENCE</scope>
    <source>
        <strain evidence="1">A484AB</strain>
    </source>
</reference>
<dbReference type="SUPFAM" id="SSF49854">
    <property type="entry name" value="Spermadhesin, CUB domain"/>
    <property type="match status" value="1"/>
</dbReference>
<dbReference type="Proteomes" id="UP001152795">
    <property type="component" value="Unassembled WGS sequence"/>
</dbReference>
<dbReference type="EMBL" id="CACRXK020013589">
    <property type="protein sequence ID" value="CAB4025408.1"/>
    <property type="molecule type" value="Genomic_DNA"/>
</dbReference>
<dbReference type="Gene3D" id="2.60.120.290">
    <property type="entry name" value="Spermadhesin, CUB domain"/>
    <property type="match status" value="1"/>
</dbReference>
<keyword evidence="2" id="KW-1185">Reference proteome</keyword>
<accession>A0A7D9JA29</accession>
<sequence>MERFTLAFGYCNDCSCGRLEVFDTKSDSEARLGSWCSTPVPELISTGRFLYVKFSAKSYSTYQKFKAFFKSIKNQT</sequence>
<evidence type="ECO:0000313" key="1">
    <source>
        <dbReference type="EMBL" id="CAB4025408.1"/>
    </source>
</evidence>
<feature type="non-terminal residue" evidence="1">
    <location>
        <position position="76"/>
    </location>
</feature>
<gene>
    <name evidence="1" type="ORF">PACLA_8A012517</name>
</gene>
<dbReference type="AlphaFoldDB" id="A0A7D9JA29"/>